<evidence type="ECO:0000256" key="2">
    <source>
        <dbReference type="ARBA" id="ARBA00022692"/>
    </source>
</evidence>
<feature type="region of interest" description="Disordered" evidence="8">
    <location>
        <begin position="1"/>
        <end position="75"/>
    </location>
</feature>
<dbReference type="RefSeq" id="XP_012892188.1">
    <property type="nucleotide sequence ID" value="XM_013036734.1"/>
</dbReference>
<accession>A0A1S3GTG3</accession>
<reference evidence="11" key="1">
    <citation type="submission" date="2025-08" db="UniProtKB">
        <authorList>
            <consortium name="RefSeq"/>
        </authorList>
    </citation>
    <scope>IDENTIFICATION</scope>
    <source>
        <tissue evidence="11">Kidney</tissue>
    </source>
</reference>
<feature type="compositionally biased region" description="Basic and acidic residues" evidence="8">
    <location>
        <begin position="1"/>
        <end position="11"/>
    </location>
</feature>
<dbReference type="InterPro" id="IPR015321">
    <property type="entry name" value="TypeI_recpt_CBD"/>
</dbReference>
<dbReference type="KEGG" id="dord:106001744"/>
<evidence type="ECO:0000256" key="7">
    <source>
        <dbReference type="ARBA" id="ARBA00023180"/>
    </source>
</evidence>
<dbReference type="Proteomes" id="UP000081671">
    <property type="component" value="Unplaced"/>
</dbReference>
<evidence type="ECO:0000256" key="5">
    <source>
        <dbReference type="ARBA" id="ARBA00023136"/>
    </source>
</evidence>
<evidence type="ECO:0000259" key="9">
    <source>
        <dbReference type="Pfam" id="PF09240"/>
    </source>
</evidence>
<dbReference type="PROSITE" id="PS01356">
    <property type="entry name" value="HEMATOPO_REC_S_F2"/>
    <property type="match status" value="1"/>
</dbReference>
<proteinExistence type="predicted"/>
<dbReference type="OrthoDB" id="9835959at2759"/>
<comment type="subcellular location">
    <subcellularLocation>
        <location evidence="1">Membrane</location>
        <topology evidence="1">Single-pass type I membrane protein</topology>
    </subcellularLocation>
</comment>
<keyword evidence="2" id="KW-0812">Transmembrane</keyword>
<keyword evidence="3" id="KW-0732">Signal</keyword>
<keyword evidence="7" id="KW-0325">Glycoprotein</keyword>
<dbReference type="InterPro" id="IPR036116">
    <property type="entry name" value="FN3_sf"/>
</dbReference>
<evidence type="ECO:0000313" key="10">
    <source>
        <dbReference type="Proteomes" id="UP000081671"/>
    </source>
</evidence>
<dbReference type="SUPFAM" id="SSF49265">
    <property type="entry name" value="Fibronectin type III"/>
    <property type="match status" value="1"/>
</dbReference>
<dbReference type="Pfam" id="PF09240">
    <property type="entry name" value="IL6Ra-bind"/>
    <property type="match status" value="1"/>
</dbReference>
<dbReference type="InParanoid" id="A0A1S3GTG3"/>
<feature type="compositionally biased region" description="Basic and acidic residues" evidence="8">
    <location>
        <begin position="26"/>
        <end position="61"/>
    </location>
</feature>
<protein>
    <submittedName>
        <fullName evidence="11">Granulocyte-macrophage colony-stimulating factor receptor subunit alpha-like</fullName>
    </submittedName>
</protein>
<gene>
    <name evidence="11" type="primary">LOC106001744</name>
</gene>
<dbReference type="InterPro" id="IPR013783">
    <property type="entry name" value="Ig-like_fold"/>
</dbReference>
<keyword evidence="6" id="KW-0675">Receptor</keyword>
<dbReference type="Gene3D" id="2.60.40.10">
    <property type="entry name" value="Immunoglobulins"/>
    <property type="match status" value="2"/>
</dbReference>
<dbReference type="GO" id="GO:0004896">
    <property type="term" value="F:cytokine receptor activity"/>
    <property type="evidence" value="ECO:0007669"/>
    <property type="project" value="InterPro"/>
</dbReference>
<organism evidence="10 11">
    <name type="scientific">Dipodomys ordii</name>
    <name type="common">Ord's kangaroo rat</name>
    <dbReference type="NCBI Taxonomy" id="10020"/>
    <lineage>
        <taxon>Eukaryota</taxon>
        <taxon>Metazoa</taxon>
        <taxon>Chordata</taxon>
        <taxon>Craniata</taxon>
        <taxon>Vertebrata</taxon>
        <taxon>Euteleostomi</taxon>
        <taxon>Mammalia</taxon>
        <taxon>Eutheria</taxon>
        <taxon>Euarchontoglires</taxon>
        <taxon>Glires</taxon>
        <taxon>Rodentia</taxon>
        <taxon>Castorimorpha</taxon>
        <taxon>Heteromyidae</taxon>
        <taxon>Dipodomyinae</taxon>
        <taxon>Dipodomys</taxon>
    </lineage>
</organism>
<feature type="non-terminal residue" evidence="11">
    <location>
        <position position="266"/>
    </location>
</feature>
<feature type="domain" description="Type I cytokine receptor cytokine-binding" evidence="9">
    <location>
        <begin position="130"/>
        <end position="220"/>
    </location>
</feature>
<name>A0A1S3GTG3_DIPOR</name>
<keyword evidence="5" id="KW-0472">Membrane</keyword>
<dbReference type="AlphaFoldDB" id="A0A1S3GTG3"/>
<evidence type="ECO:0000256" key="1">
    <source>
        <dbReference type="ARBA" id="ARBA00004479"/>
    </source>
</evidence>
<evidence type="ECO:0000256" key="8">
    <source>
        <dbReference type="SAM" id="MobiDB-lite"/>
    </source>
</evidence>
<evidence type="ECO:0000256" key="3">
    <source>
        <dbReference type="ARBA" id="ARBA00022729"/>
    </source>
</evidence>
<evidence type="ECO:0000256" key="4">
    <source>
        <dbReference type="ARBA" id="ARBA00022989"/>
    </source>
</evidence>
<dbReference type="GO" id="GO:0016020">
    <property type="term" value="C:membrane"/>
    <property type="evidence" value="ECO:0007669"/>
    <property type="project" value="UniProtKB-SubCell"/>
</dbReference>
<dbReference type="InterPro" id="IPR003532">
    <property type="entry name" value="Short_hematopoietin_rcpt_2_CS"/>
</dbReference>
<sequence>MDPEKDGRTDGRSFGAQPAGGSAAPRDFRRNEKGEEAEETPPRTDAPPRRTHRRTDGRTDGRTQLPDSPPGQTDTQMCKCPAGPLCYCQFGFLPLHRSPRFEVFMADAKKTVIGGLVYPNPGLPDSAATNLSCQVFESRALNCSWTPGHSAPPDTEYSLFLTFSRNHQAQVCPCVPRDSMGPWACHLAPLPHATTRLYIRIEGSSPTAAVRFYDAVFKTRELERFDPPDNITVTCDPARCTIAWTRPRTWQNLKDPDFHYQLSLTR</sequence>
<keyword evidence="4" id="KW-1133">Transmembrane helix</keyword>
<keyword evidence="10" id="KW-1185">Reference proteome</keyword>
<dbReference type="GeneID" id="106001744"/>
<evidence type="ECO:0000313" key="11">
    <source>
        <dbReference type="RefSeq" id="XP_012892188.1"/>
    </source>
</evidence>
<evidence type="ECO:0000256" key="6">
    <source>
        <dbReference type="ARBA" id="ARBA00023170"/>
    </source>
</evidence>